<dbReference type="FunFam" id="2.60.120.430:FF:000007">
    <property type="entry name" value="FERONIA receptor-like kinase"/>
    <property type="match status" value="1"/>
</dbReference>
<evidence type="ECO:0000256" key="6">
    <source>
        <dbReference type="ARBA" id="ARBA00022741"/>
    </source>
</evidence>
<evidence type="ECO:0000256" key="9">
    <source>
        <dbReference type="ARBA" id="ARBA00022989"/>
    </source>
</evidence>
<evidence type="ECO:0000256" key="7">
    <source>
        <dbReference type="ARBA" id="ARBA00022777"/>
    </source>
</evidence>
<evidence type="ECO:0000256" key="10">
    <source>
        <dbReference type="ARBA" id="ARBA00023136"/>
    </source>
</evidence>
<evidence type="ECO:0000256" key="11">
    <source>
        <dbReference type="ARBA" id="ARBA00023180"/>
    </source>
</evidence>
<protein>
    <recommendedName>
        <fullName evidence="12">Malectin-like domain-containing protein</fullName>
    </recommendedName>
</protein>
<name>A0A022RDZ8_ERYGU</name>
<keyword evidence="8" id="KW-0067">ATP-binding</keyword>
<feature type="non-terminal residue" evidence="13">
    <location>
        <position position="412"/>
    </location>
</feature>
<evidence type="ECO:0000259" key="12">
    <source>
        <dbReference type="Pfam" id="PF12819"/>
    </source>
</evidence>
<dbReference type="FunFam" id="2.60.120.430:FF:000003">
    <property type="entry name" value="FERONIA receptor-like kinase"/>
    <property type="match status" value="1"/>
</dbReference>
<reference evidence="13 14" key="1">
    <citation type="journal article" date="2013" name="Proc. Natl. Acad. Sci. U.S.A.">
        <title>Fine-scale variation in meiotic recombination in Mimulus inferred from population shotgun sequencing.</title>
        <authorList>
            <person name="Hellsten U."/>
            <person name="Wright K.M."/>
            <person name="Jenkins J."/>
            <person name="Shu S."/>
            <person name="Yuan Y."/>
            <person name="Wessler S.R."/>
            <person name="Schmutz J."/>
            <person name="Willis J.H."/>
            <person name="Rokhsar D.S."/>
        </authorList>
    </citation>
    <scope>NUCLEOTIDE SEQUENCE [LARGE SCALE GENOMIC DNA]</scope>
    <source>
        <strain evidence="14">cv. DUN x IM62</strain>
    </source>
</reference>
<evidence type="ECO:0000256" key="4">
    <source>
        <dbReference type="ARBA" id="ARBA00022692"/>
    </source>
</evidence>
<keyword evidence="11" id="KW-0325">Glycoprotein</keyword>
<dbReference type="InterPro" id="IPR024788">
    <property type="entry name" value="Malectin-like_Carb-bd_dom"/>
</dbReference>
<comment type="subcellular location">
    <subcellularLocation>
        <location evidence="1">Membrane</location>
        <topology evidence="1">Single-pass type I membrane protein</topology>
    </subcellularLocation>
</comment>
<keyword evidence="6" id="KW-0547">Nucleotide-binding</keyword>
<dbReference type="GO" id="GO:0016020">
    <property type="term" value="C:membrane"/>
    <property type="evidence" value="ECO:0007669"/>
    <property type="project" value="UniProtKB-SubCell"/>
</dbReference>
<keyword evidence="4" id="KW-0812">Transmembrane</keyword>
<keyword evidence="2" id="KW-0723">Serine/threonine-protein kinase</keyword>
<evidence type="ECO:0000256" key="2">
    <source>
        <dbReference type="ARBA" id="ARBA00022527"/>
    </source>
</evidence>
<keyword evidence="7" id="KW-0418">Kinase</keyword>
<keyword evidence="3" id="KW-0808">Transferase</keyword>
<feature type="domain" description="Malectin-like" evidence="12">
    <location>
        <begin position="47"/>
        <end position="402"/>
    </location>
</feature>
<dbReference type="Pfam" id="PF12819">
    <property type="entry name" value="Malectin_like"/>
    <property type="match status" value="1"/>
</dbReference>
<dbReference type="InterPro" id="IPR045272">
    <property type="entry name" value="ANXUR1/2-like"/>
</dbReference>
<keyword evidence="5" id="KW-0732">Signal</keyword>
<dbReference type="GO" id="GO:0004714">
    <property type="term" value="F:transmembrane receptor protein tyrosine kinase activity"/>
    <property type="evidence" value="ECO:0007669"/>
    <property type="project" value="InterPro"/>
</dbReference>
<dbReference type="GO" id="GO:0005524">
    <property type="term" value="F:ATP binding"/>
    <property type="evidence" value="ECO:0007669"/>
    <property type="project" value="UniProtKB-KW"/>
</dbReference>
<gene>
    <name evidence="13" type="ORF">MIMGU_mgv1a026661mg</name>
</gene>
<dbReference type="EMBL" id="KI630480">
    <property type="protein sequence ID" value="EYU38426.1"/>
    <property type="molecule type" value="Genomic_DNA"/>
</dbReference>
<dbReference type="STRING" id="4155.A0A022RDZ8"/>
<keyword evidence="10" id="KW-0472">Membrane</keyword>
<organism evidence="13 14">
    <name type="scientific">Erythranthe guttata</name>
    <name type="common">Yellow monkey flower</name>
    <name type="synonym">Mimulus guttatus</name>
    <dbReference type="NCBI Taxonomy" id="4155"/>
    <lineage>
        <taxon>Eukaryota</taxon>
        <taxon>Viridiplantae</taxon>
        <taxon>Streptophyta</taxon>
        <taxon>Embryophyta</taxon>
        <taxon>Tracheophyta</taxon>
        <taxon>Spermatophyta</taxon>
        <taxon>Magnoliopsida</taxon>
        <taxon>eudicotyledons</taxon>
        <taxon>Gunneridae</taxon>
        <taxon>Pentapetalae</taxon>
        <taxon>asterids</taxon>
        <taxon>lamiids</taxon>
        <taxon>Lamiales</taxon>
        <taxon>Phrymaceae</taxon>
        <taxon>Erythranthe</taxon>
    </lineage>
</organism>
<evidence type="ECO:0000256" key="5">
    <source>
        <dbReference type="ARBA" id="ARBA00022729"/>
    </source>
</evidence>
<evidence type="ECO:0000256" key="3">
    <source>
        <dbReference type="ARBA" id="ARBA00022679"/>
    </source>
</evidence>
<dbReference type="PANTHER" id="PTHR34590">
    <property type="entry name" value="OS03G0124300 PROTEIN-RELATED"/>
    <property type="match status" value="1"/>
</dbReference>
<evidence type="ECO:0000313" key="14">
    <source>
        <dbReference type="Proteomes" id="UP000030748"/>
    </source>
</evidence>
<dbReference type="Proteomes" id="UP000030748">
    <property type="component" value="Unassembled WGS sequence"/>
</dbReference>
<keyword evidence="9" id="KW-1133">Transmembrane helix</keyword>
<keyword evidence="14" id="KW-1185">Reference proteome</keyword>
<evidence type="ECO:0000313" key="13">
    <source>
        <dbReference type="EMBL" id="EYU38426.1"/>
    </source>
</evidence>
<evidence type="ECO:0000256" key="1">
    <source>
        <dbReference type="ARBA" id="ARBA00004479"/>
    </source>
</evidence>
<sequence length="412" mass="45913">MRRTSNRCDRNHILVSFATICLLLSNAIYAKNHKRPSLLILISCGSSNNVKHESDDGVDDKSTSVKAEIQDPSLPSDIPYMTARIFQSQSTYQFPLQNSTSRTLLRLHFYPSSYPNFNISNSYFSVVAGGVTLLNNFSASLAAEALSQAYFIKEYYLAPSQFPTLHLTFKPSDNSFAFINGIELISMPPLFDTDPTLAGSIGPGDDFDTAVAIPIQSNNMETMFRLNVGGQYIAPANDSGGLMRSWYDDSLYIYGAADGVAVQANTTIRYKGLPSYIAPLDLYSTYRSMGPFVDVNKNSNLSWVFHVDPNFMYLLRFHWCDSEMTKPNQRVFDIFINNKIAASQVDLYAWTGSIATPTIRDYVVQVKNKTDDSQLLQVALHPTDKTKAEYADVLLNGLEIFKLSDNANSNLA</sequence>
<accession>A0A022RDZ8</accession>
<dbReference type="Gene3D" id="2.60.120.430">
    <property type="entry name" value="Galactose-binding lectin"/>
    <property type="match status" value="2"/>
</dbReference>
<dbReference type="GO" id="GO:0004674">
    <property type="term" value="F:protein serine/threonine kinase activity"/>
    <property type="evidence" value="ECO:0007669"/>
    <property type="project" value="UniProtKB-KW"/>
</dbReference>
<dbReference type="PANTHER" id="PTHR34590:SF5">
    <property type="entry name" value="OS04G0586500 PROTEIN"/>
    <property type="match status" value="1"/>
</dbReference>
<dbReference type="AlphaFoldDB" id="A0A022RDZ8"/>
<dbReference type="eggNOG" id="KOG1187">
    <property type="taxonomic scope" value="Eukaryota"/>
</dbReference>
<evidence type="ECO:0000256" key="8">
    <source>
        <dbReference type="ARBA" id="ARBA00022840"/>
    </source>
</evidence>
<proteinExistence type="predicted"/>